<accession>T0LE71</accession>
<sequence length="34" mass="3813">MPRRPGHIKGLPRANMSRSECHRGTCPASRDLPQ</sequence>
<dbReference type="AlphaFoldDB" id="T0LE71"/>
<feature type="region of interest" description="Disordered" evidence="1">
    <location>
        <begin position="1"/>
        <end position="34"/>
    </location>
</feature>
<evidence type="ECO:0000313" key="2">
    <source>
        <dbReference type="EMBL" id="EQB46695.1"/>
    </source>
</evidence>
<dbReference type="HOGENOM" id="CLU_3377052_0_0_1"/>
<evidence type="ECO:0000313" key="3">
    <source>
        <dbReference type="Proteomes" id="UP000015530"/>
    </source>
</evidence>
<name>T0LE71_COLGC</name>
<evidence type="ECO:0000256" key="1">
    <source>
        <dbReference type="SAM" id="MobiDB-lite"/>
    </source>
</evidence>
<gene>
    <name evidence="2" type="ORF">CGLO_14237</name>
</gene>
<comment type="caution">
    <text evidence="2">The sequence shown here is derived from an EMBL/GenBank/DDBJ whole genome shotgun (WGS) entry which is preliminary data.</text>
</comment>
<proteinExistence type="predicted"/>
<dbReference type="EMBL" id="AMYD01003288">
    <property type="protein sequence ID" value="EQB46695.1"/>
    <property type="molecule type" value="Genomic_DNA"/>
</dbReference>
<protein>
    <submittedName>
        <fullName evidence="2">Uncharacterized protein</fullName>
    </submittedName>
</protein>
<organism evidence="2 3">
    <name type="scientific">Colletotrichum gloeosporioides (strain Cg-14)</name>
    <name type="common">Anthracnose fungus</name>
    <name type="synonym">Glomerella cingulata</name>
    <dbReference type="NCBI Taxonomy" id="1237896"/>
    <lineage>
        <taxon>Eukaryota</taxon>
        <taxon>Fungi</taxon>
        <taxon>Dikarya</taxon>
        <taxon>Ascomycota</taxon>
        <taxon>Pezizomycotina</taxon>
        <taxon>Sordariomycetes</taxon>
        <taxon>Hypocreomycetidae</taxon>
        <taxon>Glomerellales</taxon>
        <taxon>Glomerellaceae</taxon>
        <taxon>Colletotrichum</taxon>
        <taxon>Colletotrichum gloeosporioides species complex</taxon>
    </lineage>
</organism>
<reference evidence="3" key="1">
    <citation type="journal article" date="2013" name="Mol. Plant Microbe Interact.">
        <title>Global aspects of pacC regulation of pathogenicity genes in Colletotrichum gloeosporioides as revealed by transcriptome analysis.</title>
        <authorList>
            <person name="Alkan N."/>
            <person name="Meng X."/>
            <person name="Friedlander G."/>
            <person name="Reuveni E."/>
            <person name="Sukno S."/>
            <person name="Sherman A."/>
            <person name="Thon M."/>
            <person name="Fluhr R."/>
            <person name="Prusky D."/>
        </authorList>
    </citation>
    <scope>NUCLEOTIDE SEQUENCE [LARGE SCALE GENOMIC DNA]</scope>
    <source>
        <strain evidence="3">Cg-14</strain>
    </source>
</reference>
<dbReference type="Proteomes" id="UP000015530">
    <property type="component" value="Unassembled WGS sequence"/>
</dbReference>